<keyword evidence="1" id="KW-0175">Coiled coil</keyword>
<dbReference type="RefSeq" id="XP_001017333.1">
    <property type="nucleotide sequence ID" value="XM_001017333.1"/>
</dbReference>
<dbReference type="HOGENOM" id="CLU_135337_0_0_1"/>
<evidence type="ECO:0000313" key="3">
    <source>
        <dbReference type="Proteomes" id="UP000009168"/>
    </source>
</evidence>
<gene>
    <name evidence="2" type="ORF">TTHERM_01353160</name>
</gene>
<dbReference type="EMBL" id="GG662669">
    <property type="protein sequence ID" value="EAR97088.1"/>
    <property type="molecule type" value="Genomic_DNA"/>
</dbReference>
<sequence>MGCVNGVSSDMKSKIKKMLKIMSLYEEKIDFINQKFLNDLQRMVNPDNYYVDEQIILVVENKIECETICSQIECSVQREKNLIEDYQKMIAAQNLKIEFLVNQAVYLIENNENISNNMEYLILKQYIQKFQQNGFSFKIITIQQINQKECQQVSLDNIGTFCESVIIQ</sequence>
<dbReference type="AlphaFoldDB" id="Q23KN1"/>
<keyword evidence="3" id="KW-1185">Reference proteome</keyword>
<reference evidence="3" key="1">
    <citation type="journal article" date="2006" name="PLoS Biol.">
        <title>Macronuclear genome sequence of the ciliate Tetrahymena thermophila, a model eukaryote.</title>
        <authorList>
            <person name="Eisen J.A."/>
            <person name="Coyne R.S."/>
            <person name="Wu M."/>
            <person name="Wu D."/>
            <person name="Thiagarajan M."/>
            <person name="Wortman J.R."/>
            <person name="Badger J.H."/>
            <person name="Ren Q."/>
            <person name="Amedeo P."/>
            <person name="Jones K.M."/>
            <person name="Tallon L.J."/>
            <person name="Delcher A.L."/>
            <person name="Salzberg S.L."/>
            <person name="Silva J.C."/>
            <person name="Haas B.J."/>
            <person name="Majoros W.H."/>
            <person name="Farzad M."/>
            <person name="Carlton J.M."/>
            <person name="Smith R.K. Jr."/>
            <person name="Garg J."/>
            <person name="Pearlman R.E."/>
            <person name="Karrer K.M."/>
            <person name="Sun L."/>
            <person name="Manning G."/>
            <person name="Elde N.C."/>
            <person name="Turkewitz A.P."/>
            <person name="Asai D.J."/>
            <person name="Wilkes D.E."/>
            <person name="Wang Y."/>
            <person name="Cai H."/>
            <person name="Collins K."/>
            <person name="Stewart B.A."/>
            <person name="Lee S.R."/>
            <person name="Wilamowska K."/>
            <person name="Weinberg Z."/>
            <person name="Ruzzo W.L."/>
            <person name="Wloga D."/>
            <person name="Gaertig J."/>
            <person name="Frankel J."/>
            <person name="Tsao C.-C."/>
            <person name="Gorovsky M.A."/>
            <person name="Keeling P.J."/>
            <person name="Waller R.F."/>
            <person name="Patron N.J."/>
            <person name="Cherry J.M."/>
            <person name="Stover N.A."/>
            <person name="Krieger C.J."/>
            <person name="del Toro C."/>
            <person name="Ryder H.F."/>
            <person name="Williamson S.C."/>
            <person name="Barbeau R.A."/>
            <person name="Hamilton E.P."/>
            <person name="Orias E."/>
        </authorList>
    </citation>
    <scope>NUCLEOTIDE SEQUENCE [LARGE SCALE GENOMIC DNA]</scope>
    <source>
        <strain evidence="3">SB210</strain>
    </source>
</reference>
<name>Q23KN1_TETTS</name>
<dbReference type="KEGG" id="tet:TTHERM_01353160"/>
<dbReference type="Proteomes" id="UP000009168">
    <property type="component" value="Unassembled WGS sequence"/>
</dbReference>
<evidence type="ECO:0000256" key="1">
    <source>
        <dbReference type="SAM" id="Coils"/>
    </source>
</evidence>
<dbReference type="InParanoid" id="Q23KN1"/>
<organism evidence="2 3">
    <name type="scientific">Tetrahymena thermophila (strain SB210)</name>
    <dbReference type="NCBI Taxonomy" id="312017"/>
    <lineage>
        <taxon>Eukaryota</taxon>
        <taxon>Sar</taxon>
        <taxon>Alveolata</taxon>
        <taxon>Ciliophora</taxon>
        <taxon>Intramacronucleata</taxon>
        <taxon>Oligohymenophorea</taxon>
        <taxon>Hymenostomatida</taxon>
        <taxon>Tetrahymenina</taxon>
        <taxon>Tetrahymenidae</taxon>
        <taxon>Tetrahymena</taxon>
    </lineage>
</organism>
<accession>Q23KN1</accession>
<protein>
    <submittedName>
        <fullName evidence="2">Uncharacterized protein</fullName>
    </submittedName>
</protein>
<feature type="coiled-coil region" evidence="1">
    <location>
        <begin position="76"/>
        <end position="103"/>
    </location>
</feature>
<evidence type="ECO:0000313" key="2">
    <source>
        <dbReference type="EMBL" id="EAR97088.1"/>
    </source>
</evidence>
<dbReference type="GeneID" id="7845928"/>
<proteinExistence type="predicted"/>